<sequence length="72" mass="7552">MEETADVVVRMKINVDAAVCEGVDFAGLGGVIGDSYGVVVVCFSRIIYAGIKLVALSNGLIVDLVETDALNY</sequence>
<organism evidence="1 2">
    <name type="scientific">Ficus carica</name>
    <name type="common">Common fig</name>
    <dbReference type="NCBI Taxonomy" id="3494"/>
    <lineage>
        <taxon>Eukaryota</taxon>
        <taxon>Viridiplantae</taxon>
        <taxon>Streptophyta</taxon>
        <taxon>Embryophyta</taxon>
        <taxon>Tracheophyta</taxon>
        <taxon>Spermatophyta</taxon>
        <taxon>Magnoliopsida</taxon>
        <taxon>eudicotyledons</taxon>
        <taxon>Gunneridae</taxon>
        <taxon>Pentapetalae</taxon>
        <taxon>rosids</taxon>
        <taxon>fabids</taxon>
        <taxon>Rosales</taxon>
        <taxon>Moraceae</taxon>
        <taxon>Ficeae</taxon>
        <taxon>Ficus</taxon>
    </lineage>
</organism>
<proteinExistence type="predicted"/>
<evidence type="ECO:0000313" key="1">
    <source>
        <dbReference type="EMBL" id="GMN38062.1"/>
    </source>
</evidence>
<dbReference type="Proteomes" id="UP001187192">
    <property type="component" value="Unassembled WGS sequence"/>
</dbReference>
<protein>
    <submittedName>
        <fullName evidence="1">Uncharacterized protein</fullName>
    </submittedName>
</protein>
<evidence type="ECO:0000313" key="2">
    <source>
        <dbReference type="Proteomes" id="UP001187192"/>
    </source>
</evidence>
<dbReference type="AlphaFoldDB" id="A0AA87ZQ64"/>
<gene>
    <name evidence="1" type="ORF">TIFTF001_007332</name>
</gene>
<accession>A0AA87ZQ64</accession>
<dbReference type="EMBL" id="BTGU01000007">
    <property type="protein sequence ID" value="GMN38062.1"/>
    <property type="molecule type" value="Genomic_DNA"/>
</dbReference>
<comment type="caution">
    <text evidence="1">The sequence shown here is derived from an EMBL/GenBank/DDBJ whole genome shotgun (WGS) entry which is preliminary data.</text>
</comment>
<name>A0AA87ZQ64_FICCA</name>
<keyword evidence="2" id="KW-1185">Reference proteome</keyword>
<reference evidence="1" key="1">
    <citation type="submission" date="2023-07" db="EMBL/GenBank/DDBJ databases">
        <title>draft genome sequence of fig (Ficus carica).</title>
        <authorList>
            <person name="Takahashi T."/>
            <person name="Nishimura K."/>
        </authorList>
    </citation>
    <scope>NUCLEOTIDE SEQUENCE</scope>
</reference>